<dbReference type="GO" id="GO:0004856">
    <property type="term" value="F:D-xylulokinase activity"/>
    <property type="evidence" value="ECO:0007669"/>
    <property type="project" value="UniProtKB-UniRule"/>
</dbReference>
<evidence type="ECO:0000256" key="1">
    <source>
        <dbReference type="ARBA" id="ARBA00009156"/>
    </source>
</evidence>
<dbReference type="Gene3D" id="3.30.420.40">
    <property type="match status" value="1"/>
</dbReference>
<dbReference type="GO" id="GO:0005524">
    <property type="term" value="F:ATP binding"/>
    <property type="evidence" value="ECO:0007669"/>
    <property type="project" value="UniProtKB-KW"/>
</dbReference>
<dbReference type="EMBL" id="JASPKY010000362">
    <property type="protein sequence ID" value="KAK9703862.1"/>
    <property type="molecule type" value="Genomic_DNA"/>
</dbReference>
<dbReference type="PANTHER" id="PTHR10196:SF57">
    <property type="entry name" value="XYLULOSE KINASE"/>
    <property type="match status" value="1"/>
</dbReference>
<comment type="catalytic activity">
    <reaction evidence="4">
        <text>D-xylulose + ATP = D-xylulose 5-phosphate + ADP + H(+)</text>
        <dbReference type="Rhea" id="RHEA:10964"/>
        <dbReference type="ChEBI" id="CHEBI:15378"/>
        <dbReference type="ChEBI" id="CHEBI:17140"/>
        <dbReference type="ChEBI" id="CHEBI:30616"/>
        <dbReference type="ChEBI" id="CHEBI:57737"/>
        <dbReference type="ChEBI" id="CHEBI:456216"/>
        <dbReference type="EC" id="2.7.1.17"/>
    </reaction>
</comment>
<evidence type="ECO:0000256" key="3">
    <source>
        <dbReference type="ARBA" id="ARBA00022777"/>
    </source>
</evidence>
<dbReference type="GO" id="GO:0042732">
    <property type="term" value="P:D-xylose metabolic process"/>
    <property type="evidence" value="ECO:0007669"/>
    <property type="project" value="UniProtKB-UniRule"/>
</dbReference>
<reference evidence="6 7" key="1">
    <citation type="journal article" date="2024" name="BMC Genomics">
        <title>De novo assembly and annotation of Popillia japonica's genome with initial clues to its potential as an invasive pest.</title>
        <authorList>
            <person name="Cucini C."/>
            <person name="Boschi S."/>
            <person name="Funari R."/>
            <person name="Cardaioli E."/>
            <person name="Iannotti N."/>
            <person name="Marturano G."/>
            <person name="Paoli F."/>
            <person name="Bruttini M."/>
            <person name="Carapelli A."/>
            <person name="Frati F."/>
            <person name="Nardi F."/>
        </authorList>
    </citation>
    <scope>NUCLEOTIDE SEQUENCE [LARGE SCALE GENOMIC DNA]</scope>
    <source>
        <strain evidence="6">DMR45628</strain>
    </source>
</reference>
<evidence type="ECO:0000313" key="7">
    <source>
        <dbReference type="Proteomes" id="UP001458880"/>
    </source>
</evidence>
<organism evidence="6 7">
    <name type="scientific">Popillia japonica</name>
    <name type="common">Japanese beetle</name>
    <dbReference type="NCBI Taxonomy" id="7064"/>
    <lineage>
        <taxon>Eukaryota</taxon>
        <taxon>Metazoa</taxon>
        <taxon>Ecdysozoa</taxon>
        <taxon>Arthropoda</taxon>
        <taxon>Hexapoda</taxon>
        <taxon>Insecta</taxon>
        <taxon>Pterygota</taxon>
        <taxon>Neoptera</taxon>
        <taxon>Endopterygota</taxon>
        <taxon>Coleoptera</taxon>
        <taxon>Polyphaga</taxon>
        <taxon>Scarabaeiformia</taxon>
        <taxon>Scarabaeidae</taxon>
        <taxon>Rutelinae</taxon>
        <taxon>Popillia</taxon>
    </lineage>
</organism>
<keyword evidence="4" id="KW-0067">ATP-binding</keyword>
<dbReference type="Pfam" id="PF00370">
    <property type="entry name" value="FGGY_N"/>
    <property type="match status" value="1"/>
</dbReference>
<sequence>MPAYSCVSLKAVIVDNDLRIIHQASVVFDTDLPEFRTHGGVVQSRMTPTIATVPTLLWVKSLDILMDRLLVAGVDFSKIAAISGTAQQHGSQHGSVYWQNGADDKLRHLDAGQFLHQQLSTYFSITNSPIWMDSSTTKECRELEESVGGPEELAKITGSRAYERFTGPQIAKIYQTKPELYLNTERISLISSFLCSLFLGKIAPIDVSDGSGMNLMDIKSKTWHQSLLNTVAPDLAGKLGDIVPSYANLGPVCSYFTDRWTFNPECKIIAFTGDNPASLIGMGLTEGWIAVSLGTSDTLFLWLNEPKVVLEGHILCNPLNINSYMALLW</sequence>
<dbReference type="AlphaFoldDB" id="A0AAW1JJJ8"/>
<feature type="domain" description="Carbohydrate kinase FGGY N-terminal" evidence="5">
    <location>
        <begin position="126"/>
        <end position="281"/>
    </location>
</feature>
<comment type="caution">
    <text evidence="6">The sequence shown here is derived from an EMBL/GenBank/DDBJ whole genome shotgun (WGS) entry which is preliminary data.</text>
</comment>
<evidence type="ECO:0000259" key="5">
    <source>
        <dbReference type="Pfam" id="PF00370"/>
    </source>
</evidence>
<dbReference type="GO" id="GO:0005829">
    <property type="term" value="C:cytosol"/>
    <property type="evidence" value="ECO:0007669"/>
    <property type="project" value="TreeGrafter"/>
</dbReference>
<gene>
    <name evidence="6" type="ORF">QE152_g29047</name>
</gene>
<dbReference type="SUPFAM" id="SSF53067">
    <property type="entry name" value="Actin-like ATPase domain"/>
    <property type="match status" value="1"/>
</dbReference>
<dbReference type="InterPro" id="IPR043129">
    <property type="entry name" value="ATPase_NBD"/>
</dbReference>
<evidence type="ECO:0000256" key="2">
    <source>
        <dbReference type="ARBA" id="ARBA00022679"/>
    </source>
</evidence>
<proteinExistence type="inferred from homology"/>
<dbReference type="FunFam" id="3.30.420.40:FF:000118">
    <property type="entry name" value="Xylulose kinase 2"/>
    <property type="match status" value="1"/>
</dbReference>
<dbReference type="PANTHER" id="PTHR10196">
    <property type="entry name" value="SUGAR KINASE"/>
    <property type="match status" value="1"/>
</dbReference>
<keyword evidence="4" id="KW-0859">Xylose metabolism</keyword>
<keyword evidence="3 4" id="KW-0418">Kinase</keyword>
<dbReference type="InterPro" id="IPR042024">
    <property type="entry name" value="D-XK_euk"/>
</dbReference>
<evidence type="ECO:0000256" key="4">
    <source>
        <dbReference type="RuleBase" id="RU367058"/>
    </source>
</evidence>
<keyword evidence="4" id="KW-0119">Carbohydrate metabolism</keyword>
<dbReference type="Proteomes" id="UP001458880">
    <property type="component" value="Unassembled WGS sequence"/>
</dbReference>
<dbReference type="EC" id="2.7.1.17" evidence="4"/>
<comment type="similarity">
    <text evidence="1 4">Belongs to the FGGY kinase family.</text>
</comment>
<evidence type="ECO:0000313" key="6">
    <source>
        <dbReference type="EMBL" id="KAK9703862.1"/>
    </source>
</evidence>
<name>A0AAW1JJJ8_POPJA</name>
<accession>A0AAW1JJJ8</accession>
<dbReference type="CDD" id="cd07776">
    <property type="entry name" value="ASKHA_NBD_FGGY_SpXK-like"/>
    <property type="match status" value="1"/>
</dbReference>
<keyword evidence="4" id="KW-0547">Nucleotide-binding</keyword>
<dbReference type="InterPro" id="IPR018484">
    <property type="entry name" value="FGGY_N"/>
</dbReference>
<dbReference type="GO" id="GO:0005997">
    <property type="term" value="P:xylulose metabolic process"/>
    <property type="evidence" value="ECO:0007669"/>
    <property type="project" value="UniProtKB-UniRule"/>
</dbReference>
<keyword evidence="2 4" id="KW-0808">Transferase</keyword>
<protein>
    <recommendedName>
        <fullName evidence="4">Xylulose kinase</fullName>
        <ecNumber evidence="4">2.7.1.17</ecNumber>
    </recommendedName>
</protein>
<comment type="function">
    <text evidence="4">Phosphorylates D-xylulose to produce D-xylulose 5-phosphate, a molecule that may play an important role in the regulation of glucose metabolism and lipogenesis.</text>
</comment>
<keyword evidence="7" id="KW-1185">Reference proteome</keyword>